<proteinExistence type="predicted"/>
<sequence length="127" mass="14067">MTEPIIPVGRTFCKPDLVVRHGEHAYVLDVTVVRGQRLAEGWTLKTTKYGLSEVESYIQSELFGRSLGDVRHLPVVFTDRGLLCERSGKGLGSLGLIAKELSVLCLLVTRGSLACYDVYMRGTQLVR</sequence>
<dbReference type="AlphaFoldDB" id="A0A074Z6D0"/>
<dbReference type="STRING" id="6198.A0A074Z6D0"/>
<reference evidence="1 2" key="1">
    <citation type="submission" date="2013-11" db="EMBL/GenBank/DDBJ databases">
        <title>Opisthorchis viverrini - life in the bile duct.</title>
        <authorList>
            <person name="Young N.D."/>
            <person name="Nagarajan N."/>
            <person name="Lin S.J."/>
            <person name="Korhonen P.K."/>
            <person name="Jex A.R."/>
            <person name="Hall R.S."/>
            <person name="Safavi-Hemami H."/>
            <person name="Kaewkong W."/>
            <person name="Bertrand D."/>
            <person name="Gao S."/>
            <person name="Seet Q."/>
            <person name="Wongkham S."/>
            <person name="Teh B.T."/>
            <person name="Wongkham C."/>
            <person name="Intapan P.M."/>
            <person name="Maleewong W."/>
            <person name="Yang X."/>
            <person name="Hu M."/>
            <person name="Wang Z."/>
            <person name="Hofmann A."/>
            <person name="Sternberg P.W."/>
            <person name="Tan P."/>
            <person name="Wang J."/>
            <person name="Gasser R.B."/>
        </authorList>
    </citation>
    <scope>NUCLEOTIDE SEQUENCE [LARGE SCALE GENOMIC DNA]</scope>
</reference>
<accession>A0A074Z6D0</accession>
<dbReference type="KEGG" id="ovi:T265_12148"/>
<dbReference type="Proteomes" id="UP000054324">
    <property type="component" value="Unassembled WGS sequence"/>
</dbReference>
<dbReference type="RefSeq" id="XP_009177451.1">
    <property type="nucleotide sequence ID" value="XM_009179187.1"/>
</dbReference>
<evidence type="ECO:0000313" key="2">
    <source>
        <dbReference type="Proteomes" id="UP000054324"/>
    </source>
</evidence>
<keyword evidence="2" id="KW-1185">Reference proteome</keyword>
<name>A0A074Z6D0_OPIVI</name>
<protein>
    <submittedName>
        <fullName evidence="1">Uncharacterized protein</fullName>
    </submittedName>
</protein>
<dbReference type="GeneID" id="20326316"/>
<dbReference type="CTD" id="20326316"/>
<organism evidence="1 2">
    <name type="scientific">Opisthorchis viverrini</name>
    <name type="common">Southeast Asian liver fluke</name>
    <dbReference type="NCBI Taxonomy" id="6198"/>
    <lineage>
        <taxon>Eukaryota</taxon>
        <taxon>Metazoa</taxon>
        <taxon>Spiralia</taxon>
        <taxon>Lophotrochozoa</taxon>
        <taxon>Platyhelminthes</taxon>
        <taxon>Trematoda</taxon>
        <taxon>Digenea</taxon>
        <taxon>Opisthorchiida</taxon>
        <taxon>Opisthorchiata</taxon>
        <taxon>Opisthorchiidae</taxon>
        <taxon>Opisthorchis</taxon>
    </lineage>
</organism>
<evidence type="ECO:0000313" key="1">
    <source>
        <dbReference type="EMBL" id="KER18800.1"/>
    </source>
</evidence>
<dbReference type="EMBL" id="KL597900">
    <property type="protein sequence ID" value="KER18800.1"/>
    <property type="molecule type" value="Genomic_DNA"/>
</dbReference>
<dbReference type="OrthoDB" id="6286681at2759"/>
<gene>
    <name evidence="1" type="ORF">T265_12148</name>
</gene>